<name>A0ABT0QY98_9MICO</name>
<evidence type="ECO:0000256" key="2">
    <source>
        <dbReference type="ARBA" id="ARBA00001946"/>
    </source>
</evidence>
<keyword evidence="8 14" id="KW-0963">Cytoplasm</keyword>
<dbReference type="InterPro" id="IPR036397">
    <property type="entry name" value="RNaseH_sf"/>
</dbReference>
<comment type="catalytic activity">
    <reaction evidence="1 14 15 16">
        <text>Endonucleolytic cleavage to 5'-phosphomonoester.</text>
        <dbReference type="EC" id="3.1.26.4"/>
    </reaction>
</comment>
<proteinExistence type="inferred from homology"/>
<protein>
    <recommendedName>
        <fullName evidence="7 14">Ribonuclease HII</fullName>
        <shortName evidence="14">RNase HII</shortName>
        <ecNumber evidence="6 14">3.1.26.4</ecNumber>
    </recommendedName>
</protein>
<dbReference type="EMBL" id="JAKNCJ010000001">
    <property type="protein sequence ID" value="MCL6422123.1"/>
    <property type="molecule type" value="Genomic_DNA"/>
</dbReference>
<keyword evidence="9 14" id="KW-0540">Nuclease</keyword>
<evidence type="ECO:0000256" key="1">
    <source>
        <dbReference type="ARBA" id="ARBA00000077"/>
    </source>
</evidence>
<evidence type="ECO:0000256" key="3">
    <source>
        <dbReference type="ARBA" id="ARBA00004065"/>
    </source>
</evidence>
<keyword evidence="19" id="KW-1185">Reference proteome</keyword>
<dbReference type="GO" id="GO:0004523">
    <property type="term" value="F:RNA-DNA hybrid ribonuclease activity"/>
    <property type="evidence" value="ECO:0007669"/>
    <property type="project" value="UniProtKB-EC"/>
</dbReference>
<keyword evidence="10 14" id="KW-0479">Metal-binding</keyword>
<dbReference type="PROSITE" id="PS51975">
    <property type="entry name" value="RNASE_H_2"/>
    <property type="match status" value="1"/>
</dbReference>
<comment type="subcellular location">
    <subcellularLocation>
        <location evidence="4 14">Cytoplasm</location>
    </subcellularLocation>
</comment>
<evidence type="ECO:0000256" key="11">
    <source>
        <dbReference type="ARBA" id="ARBA00022759"/>
    </source>
</evidence>
<comment type="cofactor">
    <cofactor evidence="2">
        <name>Mg(2+)</name>
        <dbReference type="ChEBI" id="CHEBI:18420"/>
    </cofactor>
</comment>
<dbReference type="InterPro" id="IPR022898">
    <property type="entry name" value="RNase_HII"/>
</dbReference>
<dbReference type="InterPro" id="IPR024567">
    <property type="entry name" value="RNase_HII/HIII_dom"/>
</dbReference>
<sequence length="271" mass="27958">MAPRIVPTYDVELALAREAVGRSAAPRGGAVIVGVDEVGRGALAGPVVIGACAVLVQDGRCVTPLPEGIRDSKALTARRRELLAPAIRESAHAWALGSASPEEIDERGIMAVLALATARAIAALPCAVDAIIMDGSVDVITPALADLRRSGESGSALLEGPPPRVHVQVKADRDCASVAAASILAKVDRDAGMVALAESAPDYGWGQNKGYGAAAHRAAIARLGPHAAHRRSWNLLPSAQAALLQIPTSGTGVLWEARDGDPRPGEEEAQR</sequence>
<evidence type="ECO:0000256" key="6">
    <source>
        <dbReference type="ARBA" id="ARBA00012180"/>
    </source>
</evidence>
<evidence type="ECO:0000259" key="17">
    <source>
        <dbReference type="PROSITE" id="PS51975"/>
    </source>
</evidence>
<evidence type="ECO:0000313" key="18">
    <source>
        <dbReference type="EMBL" id="MCL6422123.1"/>
    </source>
</evidence>
<evidence type="ECO:0000256" key="10">
    <source>
        <dbReference type="ARBA" id="ARBA00022723"/>
    </source>
</evidence>
<reference evidence="18" key="1">
    <citation type="submission" date="2022-02" db="EMBL/GenBank/DDBJ databases">
        <authorList>
            <person name="Lee M."/>
            <person name="Kim S.-J."/>
            <person name="Jung M.-Y."/>
        </authorList>
    </citation>
    <scope>NUCLEOTIDE SEQUENCE</scope>
    <source>
        <strain evidence="18">JHP9</strain>
    </source>
</reference>
<dbReference type="InterPro" id="IPR012337">
    <property type="entry name" value="RNaseH-like_sf"/>
</dbReference>
<evidence type="ECO:0000256" key="13">
    <source>
        <dbReference type="ARBA" id="ARBA00023211"/>
    </source>
</evidence>
<evidence type="ECO:0000256" key="8">
    <source>
        <dbReference type="ARBA" id="ARBA00022490"/>
    </source>
</evidence>
<evidence type="ECO:0000256" key="16">
    <source>
        <dbReference type="RuleBase" id="RU003515"/>
    </source>
</evidence>
<comment type="similarity">
    <text evidence="5 14 16">Belongs to the RNase HII family.</text>
</comment>
<dbReference type="Pfam" id="PF01351">
    <property type="entry name" value="RNase_HII"/>
    <property type="match status" value="1"/>
</dbReference>
<keyword evidence="11 14" id="KW-0255">Endonuclease</keyword>
<gene>
    <name evidence="14" type="primary">rnhB</name>
    <name evidence="18" type="ORF">Bequi_01740</name>
</gene>
<evidence type="ECO:0000256" key="4">
    <source>
        <dbReference type="ARBA" id="ARBA00004496"/>
    </source>
</evidence>
<comment type="function">
    <text evidence="3 14 16">Endonuclease that specifically degrades the RNA of RNA-DNA hybrids.</text>
</comment>
<keyword evidence="12 14" id="KW-0378">Hydrolase</keyword>
<accession>A0ABT0QY98</accession>
<dbReference type="Proteomes" id="UP001203761">
    <property type="component" value="Unassembled WGS sequence"/>
</dbReference>
<dbReference type="HAMAP" id="MF_00052_B">
    <property type="entry name" value="RNase_HII_B"/>
    <property type="match status" value="1"/>
</dbReference>
<evidence type="ECO:0000256" key="12">
    <source>
        <dbReference type="ARBA" id="ARBA00022801"/>
    </source>
</evidence>
<dbReference type="EC" id="3.1.26.4" evidence="6 14"/>
<evidence type="ECO:0000256" key="7">
    <source>
        <dbReference type="ARBA" id="ARBA00019179"/>
    </source>
</evidence>
<organism evidence="18 19">
    <name type="scientific">Brachybacterium equifaecis</name>
    <dbReference type="NCBI Taxonomy" id="2910770"/>
    <lineage>
        <taxon>Bacteria</taxon>
        <taxon>Bacillati</taxon>
        <taxon>Actinomycetota</taxon>
        <taxon>Actinomycetes</taxon>
        <taxon>Micrococcales</taxon>
        <taxon>Dermabacteraceae</taxon>
        <taxon>Brachybacterium</taxon>
    </lineage>
</organism>
<dbReference type="PANTHER" id="PTHR10954">
    <property type="entry name" value="RIBONUCLEASE H2 SUBUNIT A"/>
    <property type="match status" value="1"/>
</dbReference>
<feature type="domain" description="RNase H type-2" evidence="17">
    <location>
        <begin position="30"/>
        <end position="245"/>
    </location>
</feature>
<evidence type="ECO:0000256" key="9">
    <source>
        <dbReference type="ARBA" id="ARBA00022722"/>
    </source>
</evidence>
<dbReference type="SUPFAM" id="SSF53098">
    <property type="entry name" value="Ribonuclease H-like"/>
    <property type="match status" value="1"/>
</dbReference>
<dbReference type="RefSeq" id="WP_249736281.1">
    <property type="nucleotide sequence ID" value="NZ_JAKNCJ010000001.1"/>
</dbReference>
<comment type="cofactor">
    <cofactor evidence="14 15">
        <name>Mn(2+)</name>
        <dbReference type="ChEBI" id="CHEBI:29035"/>
    </cofactor>
    <cofactor evidence="14 15">
        <name>Mg(2+)</name>
        <dbReference type="ChEBI" id="CHEBI:18420"/>
    </cofactor>
    <text evidence="14 15">Manganese or magnesium. Binds 1 divalent metal ion per monomer in the absence of substrate. May bind a second metal ion after substrate binding.</text>
</comment>
<evidence type="ECO:0000256" key="15">
    <source>
        <dbReference type="PROSITE-ProRule" id="PRU01319"/>
    </source>
</evidence>
<feature type="binding site" evidence="14 15">
    <location>
        <position position="134"/>
    </location>
    <ligand>
        <name>a divalent metal cation</name>
        <dbReference type="ChEBI" id="CHEBI:60240"/>
    </ligand>
</feature>
<evidence type="ECO:0000256" key="5">
    <source>
        <dbReference type="ARBA" id="ARBA00007383"/>
    </source>
</evidence>
<dbReference type="NCBIfam" id="NF000595">
    <property type="entry name" value="PRK00015.1-3"/>
    <property type="match status" value="1"/>
</dbReference>
<evidence type="ECO:0000313" key="19">
    <source>
        <dbReference type="Proteomes" id="UP001203761"/>
    </source>
</evidence>
<dbReference type="Gene3D" id="3.30.420.10">
    <property type="entry name" value="Ribonuclease H-like superfamily/Ribonuclease H"/>
    <property type="match status" value="1"/>
</dbReference>
<dbReference type="CDD" id="cd07182">
    <property type="entry name" value="RNase_HII_bacteria_HII_like"/>
    <property type="match status" value="1"/>
</dbReference>
<feature type="binding site" evidence="14 15">
    <location>
        <position position="36"/>
    </location>
    <ligand>
        <name>a divalent metal cation</name>
        <dbReference type="ChEBI" id="CHEBI:60240"/>
    </ligand>
</feature>
<dbReference type="PANTHER" id="PTHR10954:SF18">
    <property type="entry name" value="RIBONUCLEASE HII"/>
    <property type="match status" value="1"/>
</dbReference>
<feature type="binding site" evidence="14 15">
    <location>
        <position position="37"/>
    </location>
    <ligand>
        <name>a divalent metal cation</name>
        <dbReference type="ChEBI" id="CHEBI:60240"/>
    </ligand>
</feature>
<comment type="caution">
    <text evidence="18">The sequence shown here is derived from an EMBL/GenBank/DDBJ whole genome shotgun (WGS) entry which is preliminary data.</text>
</comment>
<evidence type="ECO:0000256" key="14">
    <source>
        <dbReference type="HAMAP-Rule" id="MF_00052"/>
    </source>
</evidence>
<dbReference type="InterPro" id="IPR001352">
    <property type="entry name" value="RNase_HII/HIII"/>
</dbReference>
<keyword evidence="13 14" id="KW-0464">Manganese</keyword>